<dbReference type="PATRIC" id="fig|913848.6.peg.1182"/>
<comment type="caution">
    <text evidence="1">The sequence shown here is derived from an EMBL/GenBank/DDBJ whole genome shotgun (WGS) entry which is preliminary data.</text>
</comment>
<name>A0A0R1FF73_9LACO</name>
<accession>A0A0R1FF73</accession>
<dbReference type="EMBL" id="AZCN01000003">
    <property type="protein sequence ID" value="KRK19107.1"/>
    <property type="molecule type" value="Genomic_DNA"/>
</dbReference>
<protein>
    <recommendedName>
        <fullName evidence="3">SHOCT domain-containing protein</fullName>
    </recommendedName>
</protein>
<dbReference type="AlphaFoldDB" id="A0A0R1FF73"/>
<evidence type="ECO:0000313" key="1">
    <source>
        <dbReference type="EMBL" id="KRK19107.1"/>
    </source>
</evidence>
<proteinExistence type="predicted"/>
<organism evidence="1 2">
    <name type="scientific">Loigolactobacillus coryniformis subsp. coryniformis KCTC 3167 = DSM 20001</name>
    <dbReference type="NCBI Taxonomy" id="913848"/>
    <lineage>
        <taxon>Bacteria</taxon>
        <taxon>Bacillati</taxon>
        <taxon>Bacillota</taxon>
        <taxon>Bacilli</taxon>
        <taxon>Lactobacillales</taxon>
        <taxon>Lactobacillaceae</taxon>
        <taxon>Loigolactobacillus</taxon>
    </lineage>
</organism>
<dbReference type="Proteomes" id="UP000051181">
    <property type="component" value="Unassembled WGS sequence"/>
</dbReference>
<reference evidence="1 2" key="1">
    <citation type="journal article" date="2015" name="Genome Announc.">
        <title>Expanding the biotechnology potential of lactobacilli through comparative genomics of 213 strains and associated genera.</title>
        <authorList>
            <person name="Sun Z."/>
            <person name="Harris H.M."/>
            <person name="McCann A."/>
            <person name="Guo C."/>
            <person name="Argimon S."/>
            <person name="Zhang W."/>
            <person name="Yang X."/>
            <person name="Jeffery I.B."/>
            <person name="Cooney J.C."/>
            <person name="Kagawa T.F."/>
            <person name="Liu W."/>
            <person name="Song Y."/>
            <person name="Salvetti E."/>
            <person name="Wrobel A."/>
            <person name="Rasinkangas P."/>
            <person name="Parkhill J."/>
            <person name="Rea M.C."/>
            <person name="O'Sullivan O."/>
            <person name="Ritari J."/>
            <person name="Douillard F.P."/>
            <person name="Paul Ross R."/>
            <person name="Yang R."/>
            <person name="Briner A.E."/>
            <person name="Felis G.E."/>
            <person name="de Vos W.M."/>
            <person name="Barrangou R."/>
            <person name="Klaenhammer T.R."/>
            <person name="Caufield P.W."/>
            <person name="Cui Y."/>
            <person name="Zhang H."/>
            <person name="O'Toole P.W."/>
        </authorList>
    </citation>
    <scope>NUCLEOTIDE SEQUENCE [LARGE SCALE GENOMIC DNA]</scope>
    <source>
        <strain evidence="1 2">DSM 20001</strain>
    </source>
</reference>
<evidence type="ECO:0000313" key="2">
    <source>
        <dbReference type="Proteomes" id="UP000051181"/>
    </source>
</evidence>
<gene>
    <name evidence="1" type="ORF">FD22_GL001145</name>
</gene>
<evidence type="ECO:0008006" key="3">
    <source>
        <dbReference type="Google" id="ProtNLM"/>
    </source>
</evidence>
<sequence length="66" mass="7540">MVVTMMIQVSILMILLMAGLIGINSRQLQAVKVRAQRPMSRAMLAREYAAGRLTTAEYQRALRQYR</sequence>